<sequence length="38" mass="4519">NLEAVIERFRLDQAELSDGRHEYLLRIDHLSPEFIIIP</sequence>
<reference evidence="1 2" key="2">
    <citation type="submission" date="2019-08" db="EMBL/GenBank/DDBJ databases">
        <authorList>
            <person name="Henke P."/>
        </authorList>
    </citation>
    <scope>NUCLEOTIDE SEQUENCE [LARGE SCALE GENOMIC DNA]</scope>
    <source>
        <strain evidence="1">Phe10_nw2017</strain>
    </source>
</reference>
<gene>
    <name evidence="1" type="ORF">E3A20_23310</name>
</gene>
<reference evidence="1 2" key="1">
    <citation type="submission" date="2019-08" db="EMBL/GenBank/DDBJ databases">
        <title>100 year-old enigma solved: identification of Planctomyces bekefii, the type genus and species of the phylum Planctomycetes.</title>
        <authorList>
            <person name="Svetlana D.N."/>
            <person name="Overmann J."/>
        </authorList>
    </citation>
    <scope>NUCLEOTIDE SEQUENCE [LARGE SCALE GENOMIC DNA]</scope>
    <source>
        <strain evidence="1">Phe10_nw2017</strain>
    </source>
</reference>
<keyword evidence="2" id="KW-1185">Reference proteome</keyword>
<dbReference type="Proteomes" id="UP000321083">
    <property type="component" value="Unassembled WGS sequence"/>
</dbReference>
<proteinExistence type="predicted"/>
<comment type="caution">
    <text evidence="1">The sequence shown here is derived from an EMBL/GenBank/DDBJ whole genome shotgun (WGS) entry which is preliminary data.</text>
</comment>
<dbReference type="AlphaFoldDB" id="A0A5C6M692"/>
<protein>
    <submittedName>
        <fullName evidence="1">Uncharacterized protein</fullName>
    </submittedName>
</protein>
<accession>A0A5C6M692</accession>
<evidence type="ECO:0000313" key="2">
    <source>
        <dbReference type="Proteomes" id="UP000321083"/>
    </source>
</evidence>
<feature type="non-terminal residue" evidence="1">
    <location>
        <position position="1"/>
    </location>
</feature>
<evidence type="ECO:0000313" key="1">
    <source>
        <dbReference type="EMBL" id="TWW08541.1"/>
    </source>
</evidence>
<organism evidence="1 2">
    <name type="scientific">Planctomyces bekefii</name>
    <dbReference type="NCBI Taxonomy" id="1653850"/>
    <lineage>
        <taxon>Bacteria</taxon>
        <taxon>Pseudomonadati</taxon>
        <taxon>Planctomycetota</taxon>
        <taxon>Planctomycetia</taxon>
        <taxon>Planctomycetales</taxon>
        <taxon>Planctomycetaceae</taxon>
        <taxon>Planctomyces</taxon>
    </lineage>
</organism>
<dbReference type="EMBL" id="SRHE01000616">
    <property type="protein sequence ID" value="TWW08541.1"/>
    <property type="molecule type" value="Genomic_DNA"/>
</dbReference>
<name>A0A5C6M692_9PLAN</name>